<dbReference type="InterPro" id="IPR036909">
    <property type="entry name" value="Cyt_c-like_dom_sf"/>
</dbReference>
<dbReference type="InterPro" id="IPR022655">
    <property type="entry name" value="DUF1553"/>
</dbReference>
<feature type="compositionally biased region" description="Polar residues" evidence="1">
    <location>
        <begin position="143"/>
        <end position="154"/>
    </location>
</feature>
<evidence type="ECO:0000259" key="5">
    <source>
        <dbReference type="Pfam" id="PF07635"/>
    </source>
</evidence>
<dbReference type="AlphaFoldDB" id="A0A5C6B2N9"/>
<sequence precursor="true">MKSRQISLALILLSICTLCRADERSIDFQTQIAPIFEQHCIRCHSSVSDKGDVSLETFDDLKANEFVIAGTPDASYLIDLVMSQDGEPPAMPQEATPLSNTEVDLLRRWIVQGAKWPDGVVVKEKSKADASWWAYQPLRSGLRHQSSNKKQSPGSGEKHSGEPCGIDEFIDTKLALHQLTPSPPADRRTLIRRLSFDLHGLPPTPEAVEAFVSDTDPEAYEKLVDRMLASPHYGERFAQHWLDIAHYADTHGFERDQRRDNAWRYRDYVIRALNEDKPYDRFLQEQIAGDVLWPDNEHAVVATGFLAAGPWDFVGQVETKSPELRRAARSLDLDDMATQVMTATMGMTVHCARCHDHKLDPISQQEYYRLRAVFAGVKRGDRVVSAAALKQYESQKQELTDRRNQLDFEQGRLEGVGLNLADIVGGGNGLGSGTYRNAIDPRNAKVQTRDFGNLGNVVTNTFSPSPFDFVDGVFIPDGENGVAEIPVSSTGVTITGLPKTSGKAWDMIRNGPVASQHSPELDGIDFTKDGHSLLGLHANAGITFDVAAIGRALLDTPSPLVGQVFNLPQTSEKRQVANLPHMRFTAKVGYFGAIGNHFADAWVFVDGRKVAEFRELQRAKGLQEIDVELPASTRFLTLVSTDGGNGYSMDQIGFGDPRVKLAEPATPTDKTRARLAEIDAEREQIEQELESLGPPPRFYGVVAEESVPAVRLLTRGDPESPSGGALAPASFSALAMLDPELGTLESGEGERRAALAGWITHPDNSLVRRVIVNRLWQWNFGTGLVDTPSDFGYGGGRPSHPELLDWLADEFAKRNWSLKAMHRLIVTSEAYKRGAGSQPSQSTAGQTDTGKGANPAEIDADNRLLWRQNPRRIDAEAIRDSVLFVSGKLSLHRGGPGFEDFQYQDAYAPIYTYITADKPSLWRRSIYRYIVRTTPDRFLTTLDCPDPANLTPRRQTTTTPLQSLALYNNDFMLRQSHYFAERLEKEAGNDSGDQVRRAFALAFGRQPSAEETRLATELVDKQGLFSLCRSLFNSNEFVYVD</sequence>
<evidence type="ECO:0000313" key="6">
    <source>
        <dbReference type="EMBL" id="TWU06198.1"/>
    </source>
</evidence>
<dbReference type="PANTHER" id="PTHR35889:SF3">
    <property type="entry name" value="F-BOX DOMAIN-CONTAINING PROTEIN"/>
    <property type="match status" value="1"/>
</dbReference>
<accession>A0A5C6B2N9</accession>
<evidence type="ECO:0000256" key="2">
    <source>
        <dbReference type="SAM" id="SignalP"/>
    </source>
</evidence>
<organism evidence="6 7">
    <name type="scientific">Stieleria varia</name>
    <dbReference type="NCBI Taxonomy" id="2528005"/>
    <lineage>
        <taxon>Bacteria</taxon>
        <taxon>Pseudomonadati</taxon>
        <taxon>Planctomycetota</taxon>
        <taxon>Planctomycetia</taxon>
        <taxon>Pirellulales</taxon>
        <taxon>Pirellulaceae</taxon>
        <taxon>Stieleria</taxon>
    </lineage>
</organism>
<reference evidence="6 7" key="1">
    <citation type="submission" date="2019-02" db="EMBL/GenBank/DDBJ databases">
        <title>Deep-cultivation of Planctomycetes and their phenomic and genomic characterization uncovers novel biology.</title>
        <authorList>
            <person name="Wiegand S."/>
            <person name="Jogler M."/>
            <person name="Boedeker C."/>
            <person name="Pinto D."/>
            <person name="Vollmers J."/>
            <person name="Rivas-Marin E."/>
            <person name="Kohn T."/>
            <person name="Peeters S.H."/>
            <person name="Heuer A."/>
            <person name="Rast P."/>
            <person name="Oberbeckmann S."/>
            <person name="Bunk B."/>
            <person name="Jeske O."/>
            <person name="Meyerdierks A."/>
            <person name="Storesund J.E."/>
            <person name="Kallscheuer N."/>
            <person name="Luecker S."/>
            <person name="Lage O.M."/>
            <person name="Pohl T."/>
            <person name="Merkel B.J."/>
            <person name="Hornburger P."/>
            <person name="Mueller R.-W."/>
            <person name="Bruemmer F."/>
            <person name="Labrenz M."/>
            <person name="Spormann A.M."/>
            <person name="Op Den Camp H."/>
            <person name="Overmann J."/>
            <person name="Amann R."/>
            <person name="Jetten M.S.M."/>
            <person name="Mascher T."/>
            <person name="Medema M.H."/>
            <person name="Devos D.P."/>
            <person name="Kaster A.-K."/>
            <person name="Ovreas L."/>
            <person name="Rohde M."/>
            <person name="Galperin M.Y."/>
            <person name="Jogler C."/>
        </authorList>
    </citation>
    <scope>NUCLEOTIDE SEQUENCE [LARGE SCALE GENOMIC DNA]</scope>
    <source>
        <strain evidence="6 7">Pla52n</strain>
    </source>
</reference>
<feature type="region of interest" description="Disordered" evidence="1">
    <location>
        <begin position="143"/>
        <end position="164"/>
    </location>
</feature>
<dbReference type="Pfam" id="PF07587">
    <property type="entry name" value="PSD1"/>
    <property type="match status" value="1"/>
</dbReference>
<evidence type="ECO:0000256" key="1">
    <source>
        <dbReference type="SAM" id="MobiDB-lite"/>
    </source>
</evidence>
<dbReference type="PANTHER" id="PTHR35889">
    <property type="entry name" value="CYCLOINULO-OLIGOSACCHARIDE FRUCTANOTRANSFERASE-RELATED"/>
    <property type="match status" value="1"/>
</dbReference>
<dbReference type="EMBL" id="SJPN01000002">
    <property type="protein sequence ID" value="TWU06198.1"/>
    <property type="molecule type" value="Genomic_DNA"/>
</dbReference>
<dbReference type="InterPro" id="IPR011429">
    <property type="entry name" value="Cyt_c_Planctomycete-type"/>
</dbReference>
<feature type="domain" description="DUF1549" evidence="3">
    <location>
        <begin position="166"/>
        <end position="378"/>
    </location>
</feature>
<dbReference type="Pfam" id="PF07635">
    <property type="entry name" value="PSCyt1"/>
    <property type="match status" value="1"/>
</dbReference>
<evidence type="ECO:0000259" key="4">
    <source>
        <dbReference type="Pfam" id="PF07587"/>
    </source>
</evidence>
<dbReference type="GO" id="GO:0020037">
    <property type="term" value="F:heme binding"/>
    <property type="evidence" value="ECO:0007669"/>
    <property type="project" value="InterPro"/>
</dbReference>
<feature type="compositionally biased region" description="Polar residues" evidence="1">
    <location>
        <begin position="837"/>
        <end position="849"/>
    </location>
</feature>
<dbReference type="Proteomes" id="UP000320176">
    <property type="component" value="Unassembled WGS sequence"/>
</dbReference>
<protein>
    <submittedName>
        <fullName evidence="6">Planctomycete cytochrome C</fullName>
    </submittedName>
</protein>
<evidence type="ECO:0000259" key="3">
    <source>
        <dbReference type="Pfam" id="PF07583"/>
    </source>
</evidence>
<dbReference type="Pfam" id="PF07583">
    <property type="entry name" value="PSCyt2"/>
    <property type="match status" value="1"/>
</dbReference>
<proteinExistence type="predicted"/>
<feature type="domain" description="Cytochrome C Planctomycete-type" evidence="5">
    <location>
        <begin position="40"/>
        <end position="92"/>
    </location>
</feature>
<dbReference type="Gene3D" id="2.60.120.1060">
    <property type="entry name" value="NPCBM/NEW2 domain"/>
    <property type="match status" value="1"/>
</dbReference>
<dbReference type="InterPro" id="IPR011444">
    <property type="entry name" value="DUF1549"/>
</dbReference>
<dbReference type="SUPFAM" id="SSF46626">
    <property type="entry name" value="Cytochrome c"/>
    <property type="match status" value="1"/>
</dbReference>
<keyword evidence="7" id="KW-1185">Reference proteome</keyword>
<feature type="domain" description="DUF1553" evidence="4">
    <location>
        <begin position="751"/>
        <end position="1018"/>
    </location>
</feature>
<gene>
    <name evidence="6" type="ORF">Pla52n_19180</name>
</gene>
<evidence type="ECO:0000313" key="7">
    <source>
        <dbReference type="Proteomes" id="UP000320176"/>
    </source>
</evidence>
<feature type="signal peptide" evidence="2">
    <location>
        <begin position="1"/>
        <end position="21"/>
    </location>
</feature>
<feature type="region of interest" description="Disordered" evidence="1">
    <location>
        <begin position="832"/>
        <end position="861"/>
    </location>
</feature>
<dbReference type="GO" id="GO:0009055">
    <property type="term" value="F:electron transfer activity"/>
    <property type="evidence" value="ECO:0007669"/>
    <property type="project" value="InterPro"/>
</dbReference>
<keyword evidence="2" id="KW-0732">Signal</keyword>
<dbReference type="InterPro" id="IPR038637">
    <property type="entry name" value="NPCBM_sf"/>
</dbReference>
<dbReference type="RefSeq" id="WP_146519313.1">
    <property type="nucleotide sequence ID" value="NZ_CP151726.1"/>
</dbReference>
<dbReference type="OrthoDB" id="127107at2"/>
<feature type="chain" id="PRO_5022924512" evidence="2">
    <location>
        <begin position="22"/>
        <end position="1041"/>
    </location>
</feature>
<name>A0A5C6B2N9_9BACT</name>
<comment type="caution">
    <text evidence="6">The sequence shown here is derived from an EMBL/GenBank/DDBJ whole genome shotgun (WGS) entry which is preliminary data.</text>
</comment>